<evidence type="ECO:0000313" key="8">
    <source>
        <dbReference type="EMBL" id="KAB3531390.1"/>
    </source>
</evidence>
<dbReference type="Proteomes" id="UP000465601">
    <property type="component" value="Unassembled WGS sequence"/>
</dbReference>
<evidence type="ECO:0000313" key="9">
    <source>
        <dbReference type="Proteomes" id="UP000465601"/>
    </source>
</evidence>
<comment type="function">
    <text evidence="5 6">Structural component of flagellum, the bacterial motility apparatus. Part of the rod structure of flagellar basal body.</text>
</comment>
<reference evidence="8 9" key="1">
    <citation type="submission" date="2019-10" db="EMBL/GenBank/DDBJ databases">
        <title>Alkaliphilus serpentinus sp. nov. and Alkaliphilus pronyensis sp. nov., two novel anaerobic alkaliphilic species isolated from the serpentinized-hosted hydrothermal field of the Prony Bay (New Caledonia).</title>
        <authorList>
            <person name="Postec A."/>
        </authorList>
    </citation>
    <scope>NUCLEOTIDE SEQUENCE [LARGE SCALE GENOMIC DNA]</scope>
    <source>
        <strain evidence="8 9">LacT</strain>
    </source>
</reference>
<comment type="similarity">
    <text evidence="2 6">Belongs to the flagella basal body rod proteins family.</text>
</comment>
<keyword evidence="8" id="KW-0969">Cilium</keyword>
<dbReference type="OrthoDB" id="9792068at2"/>
<dbReference type="EMBL" id="WBZB01000013">
    <property type="protein sequence ID" value="KAB3531390.1"/>
    <property type="molecule type" value="Genomic_DNA"/>
</dbReference>
<evidence type="ECO:0000259" key="7">
    <source>
        <dbReference type="Pfam" id="PF00460"/>
    </source>
</evidence>
<dbReference type="RefSeq" id="WP_151865117.1">
    <property type="nucleotide sequence ID" value="NZ_WBZB01000013.1"/>
</dbReference>
<name>A0A833HQ24_9FIRM</name>
<evidence type="ECO:0000256" key="4">
    <source>
        <dbReference type="ARBA" id="ARBA00023143"/>
    </source>
</evidence>
<dbReference type="PANTHER" id="PTHR30435:SF12">
    <property type="entry name" value="FLAGELLAR BASAL BODY ROD PROTEIN FLGB"/>
    <property type="match status" value="1"/>
</dbReference>
<feature type="domain" description="Flagellar basal body rod protein N-terminal" evidence="7">
    <location>
        <begin position="6"/>
        <end position="35"/>
    </location>
</feature>
<evidence type="ECO:0000256" key="6">
    <source>
        <dbReference type="PIRNR" id="PIRNR002889"/>
    </source>
</evidence>
<protein>
    <recommendedName>
        <fullName evidence="3 6">Flagellar basal body rod protein FlgB</fullName>
    </recommendedName>
</protein>
<dbReference type="InterPro" id="IPR006300">
    <property type="entry name" value="FlgB"/>
</dbReference>
<sequence length="131" mass="14695">MFKNINLLESALNASWKRNEVISNNIANANTPNFKKSSVEFEEALAAALNKKNIIGNTTHEKHFKIGQSLDGGIQHKVKEESHYSTRRDGNNVDIDVEMADLAKNSILYNTLTSQLNLQLQRIKSVINEGK</sequence>
<evidence type="ECO:0000256" key="5">
    <source>
        <dbReference type="ARBA" id="ARBA00024934"/>
    </source>
</evidence>
<keyword evidence="8" id="KW-0966">Cell projection</keyword>
<evidence type="ECO:0000256" key="1">
    <source>
        <dbReference type="ARBA" id="ARBA00004117"/>
    </source>
</evidence>
<organism evidence="8 9">
    <name type="scientific">Alkaliphilus serpentinus</name>
    <dbReference type="NCBI Taxonomy" id="1482731"/>
    <lineage>
        <taxon>Bacteria</taxon>
        <taxon>Bacillati</taxon>
        <taxon>Bacillota</taxon>
        <taxon>Clostridia</taxon>
        <taxon>Peptostreptococcales</taxon>
        <taxon>Natronincolaceae</taxon>
        <taxon>Alkaliphilus</taxon>
    </lineage>
</organism>
<dbReference type="PANTHER" id="PTHR30435">
    <property type="entry name" value="FLAGELLAR PROTEIN"/>
    <property type="match status" value="1"/>
</dbReference>
<dbReference type="GO" id="GO:0030694">
    <property type="term" value="C:bacterial-type flagellum basal body, rod"/>
    <property type="evidence" value="ECO:0007669"/>
    <property type="project" value="InterPro"/>
</dbReference>
<dbReference type="PIRSF" id="PIRSF002889">
    <property type="entry name" value="Rod_FlgB"/>
    <property type="match status" value="1"/>
</dbReference>
<dbReference type="PROSITE" id="PS00588">
    <property type="entry name" value="FLAGELLA_BB_ROD"/>
    <property type="match status" value="1"/>
</dbReference>
<gene>
    <name evidence="8" type="primary">flgB</name>
    <name evidence="8" type="ORF">F8153_04215</name>
</gene>
<dbReference type="InterPro" id="IPR019776">
    <property type="entry name" value="Flagellar_basal_body_rod_CS"/>
</dbReference>
<proteinExistence type="inferred from homology"/>
<dbReference type="AlphaFoldDB" id="A0A833HQ24"/>
<accession>A0A833HQ24</accession>
<comment type="subcellular location">
    <subcellularLocation>
        <location evidence="1 6">Bacterial flagellum basal body</location>
    </subcellularLocation>
</comment>
<dbReference type="NCBIfam" id="TIGR01396">
    <property type="entry name" value="FlgB"/>
    <property type="match status" value="1"/>
</dbReference>
<dbReference type="GO" id="GO:0071978">
    <property type="term" value="P:bacterial-type flagellum-dependent swarming motility"/>
    <property type="evidence" value="ECO:0007669"/>
    <property type="project" value="TreeGrafter"/>
</dbReference>
<evidence type="ECO:0000256" key="2">
    <source>
        <dbReference type="ARBA" id="ARBA00009677"/>
    </source>
</evidence>
<keyword evidence="9" id="KW-1185">Reference proteome</keyword>
<evidence type="ECO:0000256" key="3">
    <source>
        <dbReference type="ARBA" id="ARBA00014376"/>
    </source>
</evidence>
<keyword evidence="8" id="KW-0282">Flagellum</keyword>
<comment type="subunit">
    <text evidence="6">The basal body constitutes a major portion of the flagellar organelle and consists of a number of rings mounted on a central rod.</text>
</comment>
<dbReference type="Pfam" id="PF00460">
    <property type="entry name" value="Flg_bb_rod"/>
    <property type="match status" value="1"/>
</dbReference>
<comment type="caution">
    <text evidence="8">The sequence shown here is derived from an EMBL/GenBank/DDBJ whole genome shotgun (WGS) entry which is preliminary data.</text>
</comment>
<keyword evidence="4 6" id="KW-0975">Bacterial flagellum</keyword>
<dbReference type="InterPro" id="IPR001444">
    <property type="entry name" value="Flag_bb_rod_N"/>
</dbReference>